<accession>A0A227H8B8</accession>
<dbReference type="AlphaFoldDB" id="A0A227H8B8"/>
<reference evidence="1 2" key="1">
    <citation type="journal article" date="2017" name="Appl. Environ. Microbiol.">
        <title>Parallel evolution of two clades of a major Atlantic endemic Vibrio parahaemolyticus pathogen lineage by independent acquisition of related pathogenicity islands.</title>
        <authorList>
            <person name="Xu F."/>
            <person name="Gonzalez-Escalona N."/>
            <person name="Drees K.P."/>
            <person name="Sebra R.P."/>
            <person name="Cooper V.S."/>
            <person name="Jones S.H."/>
            <person name="Whistler C.A."/>
        </authorList>
    </citation>
    <scope>NUCLEOTIDE SEQUENCE [LARGE SCALE GENOMIC DNA]</scope>
    <source>
        <strain evidence="1 2">MAVP-3</strain>
    </source>
</reference>
<evidence type="ECO:0000313" key="1">
    <source>
        <dbReference type="EMBL" id="OXE02179.1"/>
    </source>
</evidence>
<protein>
    <submittedName>
        <fullName evidence="1">Uncharacterized protein</fullName>
    </submittedName>
</protein>
<dbReference type="EMBL" id="NIXT01005599">
    <property type="protein sequence ID" value="OXE02179.1"/>
    <property type="molecule type" value="Genomic_DNA"/>
</dbReference>
<sequence>MLRSQPKIAKWTLALVFWVVMVCLSQNSGFSKSCPKAHQIQSQQN</sequence>
<evidence type="ECO:0000313" key="2">
    <source>
        <dbReference type="Proteomes" id="UP000214596"/>
    </source>
</evidence>
<dbReference type="Proteomes" id="UP000214596">
    <property type="component" value="Unassembled WGS sequence"/>
</dbReference>
<proteinExistence type="predicted"/>
<gene>
    <name evidence="1" type="ORF">CA163_39585</name>
</gene>
<comment type="caution">
    <text evidence="1">The sequence shown here is derived from an EMBL/GenBank/DDBJ whole genome shotgun (WGS) entry which is preliminary data.</text>
</comment>
<feature type="non-terminal residue" evidence="1">
    <location>
        <position position="45"/>
    </location>
</feature>
<organism evidence="1 2">
    <name type="scientific">Vibrio parahaemolyticus</name>
    <dbReference type="NCBI Taxonomy" id="670"/>
    <lineage>
        <taxon>Bacteria</taxon>
        <taxon>Pseudomonadati</taxon>
        <taxon>Pseudomonadota</taxon>
        <taxon>Gammaproteobacteria</taxon>
        <taxon>Vibrionales</taxon>
        <taxon>Vibrionaceae</taxon>
        <taxon>Vibrio</taxon>
    </lineage>
</organism>
<name>A0A227H8B8_VIBPH</name>